<sequence length="203" mass="22579">MAIRHPRTSRSYRSNSYAAEIECFHFVFLCLGLWPNEVYAALWIEDIQQGHLLLTASDVLTSKIQWAVITIYKAVKYLVLKIWLHVLVSVLVNILFFGPSTPNAPPNSNATRGPEVVSRWGSGPHADPDAGIRPPTISIPGTNIPGGNIPNNNPPKMPEIKIPEVKIPNFDYSEILAKCRWVDKKEGSESGRDSSEIFSISLM</sequence>
<dbReference type="AlphaFoldDB" id="A0AAN8N8K6"/>
<keyword evidence="2" id="KW-1133">Transmembrane helix</keyword>
<reference evidence="3 4" key="1">
    <citation type="submission" date="2019-10" db="EMBL/GenBank/DDBJ databases">
        <authorList>
            <person name="Palmer J.M."/>
        </authorList>
    </citation>
    <scope>NUCLEOTIDE SEQUENCE [LARGE SCALE GENOMIC DNA]</scope>
    <source>
        <strain evidence="3 4">TWF506</strain>
    </source>
</reference>
<feature type="compositionally biased region" description="Basic and acidic residues" evidence="1">
    <location>
        <begin position="184"/>
        <end position="195"/>
    </location>
</feature>
<feature type="region of interest" description="Disordered" evidence="1">
    <location>
        <begin position="105"/>
        <end position="154"/>
    </location>
</feature>
<protein>
    <submittedName>
        <fullName evidence="3">Uncharacterized protein</fullName>
    </submittedName>
</protein>
<feature type="region of interest" description="Disordered" evidence="1">
    <location>
        <begin position="184"/>
        <end position="203"/>
    </location>
</feature>
<evidence type="ECO:0000256" key="2">
    <source>
        <dbReference type="SAM" id="Phobius"/>
    </source>
</evidence>
<feature type="compositionally biased region" description="Low complexity" evidence="1">
    <location>
        <begin position="134"/>
        <end position="151"/>
    </location>
</feature>
<dbReference type="Proteomes" id="UP001307849">
    <property type="component" value="Unassembled WGS sequence"/>
</dbReference>
<keyword evidence="4" id="KW-1185">Reference proteome</keyword>
<gene>
    <name evidence="3" type="ORF">TWF506_009392</name>
</gene>
<name>A0AAN8N8K6_9PEZI</name>
<keyword evidence="2" id="KW-0472">Membrane</keyword>
<evidence type="ECO:0000256" key="1">
    <source>
        <dbReference type="SAM" id="MobiDB-lite"/>
    </source>
</evidence>
<organism evidence="3 4">
    <name type="scientific">Arthrobotrys conoides</name>
    <dbReference type="NCBI Taxonomy" id="74498"/>
    <lineage>
        <taxon>Eukaryota</taxon>
        <taxon>Fungi</taxon>
        <taxon>Dikarya</taxon>
        <taxon>Ascomycota</taxon>
        <taxon>Pezizomycotina</taxon>
        <taxon>Orbiliomycetes</taxon>
        <taxon>Orbiliales</taxon>
        <taxon>Orbiliaceae</taxon>
        <taxon>Arthrobotrys</taxon>
    </lineage>
</organism>
<proteinExistence type="predicted"/>
<accession>A0AAN8N8K6</accession>
<feature type="transmembrane region" description="Helical" evidence="2">
    <location>
        <begin position="78"/>
        <end position="98"/>
    </location>
</feature>
<evidence type="ECO:0000313" key="3">
    <source>
        <dbReference type="EMBL" id="KAK6513230.1"/>
    </source>
</evidence>
<keyword evidence="2" id="KW-0812">Transmembrane</keyword>
<comment type="caution">
    <text evidence="3">The sequence shown here is derived from an EMBL/GenBank/DDBJ whole genome shotgun (WGS) entry which is preliminary data.</text>
</comment>
<evidence type="ECO:0000313" key="4">
    <source>
        <dbReference type="Proteomes" id="UP001307849"/>
    </source>
</evidence>
<dbReference type="EMBL" id="JAVHJM010000006">
    <property type="protein sequence ID" value="KAK6513230.1"/>
    <property type="molecule type" value="Genomic_DNA"/>
</dbReference>